<comment type="similarity">
    <text evidence="2">Belongs to the thrombospondin family.</text>
</comment>
<feature type="non-terminal residue" evidence="7">
    <location>
        <position position="1437"/>
    </location>
</feature>
<organism evidence="7 8">
    <name type="scientific">Nephila pilipes</name>
    <name type="common">Giant wood spider</name>
    <name type="synonym">Nephila maculata</name>
    <dbReference type="NCBI Taxonomy" id="299642"/>
    <lineage>
        <taxon>Eukaryota</taxon>
        <taxon>Metazoa</taxon>
        <taxon>Ecdysozoa</taxon>
        <taxon>Arthropoda</taxon>
        <taxon>Chelicerata</taxon>
        <taxon>Arachnida</taxon>
        <taxon>Araneae</taxon>
        <taxon>Araneomorphae</taxon>
        <taxon>Entelegynae</taxon>
        <taxon>Araneoidea</taxon>
        <taxon>Nephilidae</taxon>
        <taxon>Nephila</taxon>
    </lineage>
</organism>
<feature type="domain" description="VWFD" evidence="6">
    <location>
        <begin position="1055"/>
        <end position="1230"/>
    </location>
</feature>
<evidence type="ECO:0000313" key="7">
    <source>
        <dbReference type="EMBL" id="GFT52721.1"/>
    </source>
</evidence>
<evidence type="ECO:0000256" key="3">
    <source>
        <dbReference type="ARBA" id="ARBA00023157"/>
    </source>
</evidence>
<feature type="domain" description="F5/8 type C" evidence="5">
    <location>
        <begin position="568"/>
        <end position="713"/>
    </location>
</feature>
<evidence type="ECO:0000256" key="4">
    <source>
        <dbReference type="PROSITE-ProRule" id="PRU00124"/>
    </source>
</evidence>
<dbReference type="SMART" id="SM00832">
    <property type="entry name" value="C8"/>
    <property type="match status" value="1"/>
</dbReference>
<keyword evidence="3" id="KW-1015">Disulfide bond</keyword>
<feature type="domain" description="F5/8 type C" evidence="5">
    <location>
        <begin position="115"/>
        <end position="260"/>
    </location>
</feature>
<dbReference type="FunFam" id="2.10.25.10:FF:000055">
    <property type="entry name" value="alpha-tectorin isoform X1"/>
    <property type="match status" value="1"/>
</dbReference>
<accession>A0A8X6P880</accession>
<dbReference type="EMBL" id="BMAW01017198">
    <property type="protein sequence ID" value="GFT52721.1"/>
    <property type="molecule type" value="Genomic_DNA"/>
</dbReference>
<dbReference type="Gene3D" id="2.10.25.10">
    <property type="entry name" value="Laminin"/>
    <property type="match status" value="1"/>
</dbReference>
<proteinExistence type="inferred from homology"/>
<dbReference type="Pfam" id="PF08742">
    <property type="entry name" value="C8"/>
    <property type="match status" value="1"/>
</dbReference>
<feature type="domain" description="F5/8 type C" evidence="5">
    <location>
        <begin position="266"/>
        <end position="411"/>
    </location>
</feature>
<reference evidence="7" key="1">
    <citation type="submission" date="2020-08" db="EMBL/GenBank/DDBJ databases">
        <title>Multicomponent nature underlies the extraordinary mechanical properties of spider dragline silk.</title>
        <authorList>
            <person name="Kono N."/>
            <person name="Nakamura H."/>
            <person name="Mori M."/>
            <person name="Yoshida Y."/>
            <person name="Ohtoshi R."/>
            <person name="Malay A.D."/>
            <person name="Moran D.A.P."/>
            <person name="Tomita M."/>
            <person name="Numata K."/>
            <person name="Arakawa K."/>
        </authorList>
    </citation>
    <scope>NUCLEOTIDE SEQUENCE</scope>
</reference>
<dbReference type="Pfam" id="PF00094">
    <property type="entry name" value="VWD"/>
    <property type="match status" value="2"/>
</dbReference>
<evidence type="ECO:0000256" key="2">
    <source>
        <dbReference type="ARBA" id="ARBA00009456"/>
    </source>
</evidence>
<dbReference type="SMART" id="SM00216">
    <property type="entry name" value="VWD"/>
    <property type="match status" value="1"/>
</dbReference>
<feature type="domain" description="F5/8 type C" evidence="5">
    <location>
        <begin position="1"/>
        <end position="109"/>
    </location>
</feature>
<dbReference type="InterPro" id="IPR002919">
    <property type="entry name" value="TIL_dom"/>
</dbReference>
<dbReference type="SUPFAM" id="SSF57567">
    <property type="entry name" value="Serine protease inhibitors"/>
    <property type="match status" value="1"/>
</dbReference>
<protein>
    <submittedName>
        <fullName evidence="7">EGF-like repeat and discoidin I-like domain-containing protein 3</fullName>
    </submittedName>
</protein>
<dbReference type="PROSITE" id="PS01285">
    <property type="entry name" value="FA58C_1"/>
    <property type="match status" value="3"/>
</dbReference>
<dbReference type="Gene3D" id="4.10.400.10">
    <property type="entry name" value="Low-density Lipoprotein Receptor"/>
    <property type="match status" value="1"/>
</dbReference>
<feature type="domain" description="VWFD" evidence="6">
    <location>
        <begin position="1379"/>
        <end position="1437"/>
    </location>
</feature>
<dbReference type="CDD" id="cd19941">
    <property type="entry name" value="TIL"/>
    <property type="match status" value="1"/>
</dbReference>
<feature type="domain" description="F5/8 type C" evidence="5">
    <location>
        <begin position="745"/>
        <end position="885"/>
    </location>
</feature>
<dbReference type="InterPro" id="IPR036055">
    <property type="entry name" value="LDL_receptor-like_sf"/>
</dbReference>
<dbReference type="Pfam" id="PF00754">
    <property type="entry name" value="F5_F8_type_C"/>
    <property type="match status" value="6"/>
</dbReference>
<dbReference type="Gene3D" id="2.60.120.260">
    <property type="entry name" value="Galactose-binding domain-like"/>
    <property type="match status" value="6"/>
</dbReference>
<dbReference type="InterPro" id="IPR002172">
    <property type="entry name" value="LDrepeatLR_classA_rpt"/>
</dbReference>
<dbReference type="SMART" id="SM00231">
    <property type="entry name" value="FA58C"/>
    <property type="match status" value="6"/>
</dbReference>
<comment type="similarity">
    <text evidence="1">Belongs to the serine protease inhibitor-like (TIL domain-containing) family.</text>
</comment>
<comment type="caution">
    <text evidence="4">Lacks conserved residue(s) required for the propagation of feature annotation.</text>
</comment>
<dbReference type="FunFam" id="2.60.120.260:FF:000016">
    <property type="entry name" value="Contactin-associated protein-like 4 isoform 1"/>
    <property type="match status" value="3"/>
</dbReference>
<dbReference type="SMART" id="SM00192">
    <property type="entry name" value="LDLa"/>
    <property type="match status" value="1"/>
</dbReference>
<evidence type="ECO:0000256" key="1">
    <source>
        <dbReference type="ARBA" id="ARBA00007611"/>
    </source>
</evidence>
<feature type="domain" description="F5/8 type C" evidence="5">
    <location>
        <begin position="417"/>
        <end position="562"/>
    </location>
</feature>
<dbReference type="InterPro" id="IPR014853">
    <property type="entry name" value="VWF/SSPO/ZAN-like_Cys-rich_dom"/>
</dbReference>
<gene>
    <name evidence="7" type="primary">Edil3</name>
    <name evidence="7" type="ORF">NPIL_314111</name>
</gene>
<comment type="caution">
    <text evidence="7">The sequence shown here is derived from an EMBL/GenBank/DDBJ whole genome shotgun (WGS) entry which is preliminary data.</text>
</comment>
<dbReference type="SUPFAM" id="SSF49785">
    <property type="entry name" value="Galactose-binding domain-like"/>
    <property type="match status" value="6"/>
</dbReference>
<keyword evidence="8" id="KW-1185">Reference proteome</keyword>
<sequence length="1437" mass="161933">MTRLDMYAKTYFMTKVDFLDEANVTGVLTKGREDVPQWVTAYTLSHSNDGIIWNNVKDEDGSVKEFAANYDPFSEVTNELPATVRTRFLRIEPTKWKNWISMQIEILGCYRPKPCRDPMGIDEGVISNYQLTSSSKLLDLKSASHGRLSSVSSWTPAKNDKAQYLQVDLLEPVRITGIITKGDPEVQQWVTSYFVGYSNDSINWRKIENYGGKAKEFSGNSDQNSPVINLFPISVITRYVRVIPLKWHRWTSVRVGLLGCAKEQVCREPMGIENSVLPDAQITASSSLDFTTSPAHARISDKNGWVADSYDKEPFLQVDFIEPRNVSAVVTKGIEPSDYWVKKYKVVHSDDGDKWIPITDDSGDVIEFPGNDDGDSPVINTFPEAINARYFRVIPLDYEKKIGLRLEMLGCYHPYVCQEPLGMESGAIYDFQITASSFLNPELSPVNSRLDSDTAWVPEPDDREPYIQVDLIIPTNITGVMTRGRNDANEWVKTYEIAYSDDGTYWIDPDDISGFVLQHKANYDNESPVTNLFPDSIFTRYLRIKPARYEKRIGLRFEILGCFEEKVCMEPMGIENGLLPEGQITASSFKSPDTNPLKVRLNSETSWSASSPKEHQYLQVDFGDPRNISAVVTKGSAEKPEWVTAFQVAYSDYEDDWQVVKNDDGEPIEFPGNTDNDSPVINVLPETIEAQYIRIIPTDWTNWISLRCEILGCYHPYEPPVTTEIPNAVLDEIVTMTEPTYVAACPNPIEVESSLLNDAAIEASSSTLEGGPSRIRIGGWVPRVDDLHPVLLVELPEVKWLTSVYIQGREDEENWVTSLRVIGSQDNKTWLPVFGPDGHEILEGNDDQDSVVSHYFMSPMEVKYVKIIPETWHRWPSLRMDLKGCHLPEVETTVPPLPPTLRLCPELAIEPELAEDCPTYCEPGLLCDGEKCVDPVDCSCVHDGRIFKVSDKIEDHSCNQCDCMLGGRSICKKKVCPSCSLDERPILNEDCTCSCKACEENQKMCPSSHECIPKQRWCDGIIDCPDDENNCIYTTTEIITTTELIPTTPPEPENATCDVMGKHIKTFDGQDITYDICHHVAMKDIINGAFNVVLRKDCDFRGDCRHWLEVKLKNHNIKVFSDLKVEFNGHNYTASQLPRLSKKSKAKNLVIRKAGDQITIKSLTKGYTLTYDNKAHLKIEVEPSLMNRVGGLCGFYSGVPEDDQQKPDGKKAYTSQDFGDSWAVGEKDCTPLICPHEVMSKALEQCNKLRNEPFKECGKILSPDHFIEFCMSSTCECMVHKNNSDEKCKCDSFQTYAEACEDKLGPAAVRNWRFLHECHTECPPGMEWNDCGPSCQLTCDTSDTTLEQCSDKCVAGCFCPPGTVLNEDRCIPPEKCGDQLCQGFGDPHFKTFDGFFFQFLAEGSYLIVGDKENDFVLNGISKRCNIFTRITCLIGLE</sequence>
<evidence type="ECO:0000259" key="6">
    <source>
        <dbReference type="PROSITE" id="PS51233"/>
    </source>
</evidence>
<dbReference type="OrthoDB" id="6421561at2759"/>
<dbReference type="InterPro" id="IPR008979">
    <property type="entry name" value="Galactose-bd-like_sf"/>
</dbReference>
<dbReference type="InterPro" id="IPR000421">
    <property type="entry name" value="FA58C"/>
</dbReference>
<dbReference type="PROSITE" id="PS50068">
    <property type="entry name" value="LDLRA_2"/>
    <property type="match status" value="1"/>
</dbReference>
<dbReference type="CDD" id="cd00057">
    <property type="entry name" value="FA58C"/>
    <property type="match status" value="6"/>
</dbReference>
<dbReference type="SUPFAM" id="SSF57424">
    <property type="entry name" value="LDL receptor-like module"/>
    <property type="match status" value="1"/>
</dbReference>
<dbReference type="CDD" id="cd00112">
    <property type="entry name" value="LDLa"/>
    <property type="match status" value="1"/>
</dbReference>
<dbReference type="InterPro" id="IPR001846">
    <property type="entry name" value="VWF_type-D"/>
</dbReference>
<evidence type="ECO:0000313" key="8">
    <source>
        <dbReference type="Proteomes" id="UP000887013"/>
    </source>
</evidence>
<name>A0A8X6P880_NEPPI</name>
<evidence type="ECO:0000259" key="5">
    <source>
        <dbReference type="PROSITE" id="PS50022"/>
    </source>
</evidence>
<dbReference type="PROSITE" id="PS01286">
    <property type="entry name" value="FA58C_2"/>
    <property type="match status" value="2"/>
</dbReference>
<dbReference type="Proteomes" id="UP000887013">
    <property type="component" value="Unassembled WGS sequence"/>
</dbReference>
<dbReference type="Pfam" id="PF01826">
    <property type="entry name" value="TIL"/>
    <property type="match status" value="1"/>
</dbReference>
<dbReference type="PROSITE" id="PS51233">
    <property type="entry name" value="VWFD"/>
    <property type="match status" value="2"/>
</dbReference>
<dbReference type="PANTHER" id="PTHR24543:SF325">
    <property type="entry name" value="F5_8 TYPE C DOMAIN-CONTAINING PROTEIN"/>
    <property type="match status" value="1"/>
</dbReference>
<dbReference type="PANTHER" id="PTHR24543">
    <property type="entry name" value="MULTICOPPER OXIDASE-RELATED"/>
    <property type="match status" value="1"/>
</dbReference>
<dbReference type="InterPro" id="IPR036084">
    <property type="entry name" value="Ser_inhib-like_sf"/>
</dbReference>
<dbReference type="PROSITE" id="PS50022">
    <property type="entry name" value="FA58C_3"/>
    <property type="match status" value="6"/>
</dbReference>